<gene>
    <name evidence="2" type="ORF">S01H4_30173</name>
</gene>
<reference evidence="2" key="1">
    <citation type="journal article" date="2014" name="Front. Microbiol.">
        <title>High frequency of phylogenetically diverse reductive dehalogenase-homologous genes in deep subseafloor sedimentary metagenomes.</title>
        <authorList>
            <person name="Kawai M."/>
            <person name="Futagami T."/>
            <person name="Toyoda A."/>
            <person name="Takaki Y."/>
            <person name="Nishi S."/>
            <person name="Hori S."/>
            <person name="Arai W."/>
            <person name="Tsubouchi T."/>
            <person name="Morono Y."/>
            <person name="Uchiyama I."/>
            <person name="Ito T."/>
            <person name="Fujiyama A."/>
            <person name="Inagaki F."/>
            <person name="Takami H."/>
        </authorList>
    </citation>
    <scope>NUCLEOTIDE SEQUENCE</scope>
    <source>
        <strain evidence="2">Expedition CK06-06</strain>
    </source>
</reference>
<name>X1ASX2_9ZZZZ</name>
<accession>X1ASX2</accession>
<organism evidence="2">
    <name type="scientific">marine sediment metagenome</name>
    <dbReference type="NCBI Taxonomy" id="412755"/>
    <lineage>
        <taxon>unclassified sequences</taxon>
        <taxon>metagenomes</taxon>
        <taxon>ecological metagenomes</taxon>
    </lineage>
</organism>
<keyword evidence="1" id="KW-0812">Transmembrane</keyword>
<feature type="transmembrane region" description="Helical" evidence="1">
    <location>
        <begin position="6"/>
        <end position="25"/>
    </location>
</feature>
<feature type="non-terminal residue" evidence="2">
    <location>
        <position position="1"/>
    </location>
</feature>
<feature type="transmembrane region" description="Helical" evidence="1">
    <location>
        <begin position="37"/>
        <end position="56"/>
    </location>
</feature>
<evidence type="ECO:0000256" key="1">
    <source>
        <dbReference type="SAM" id="Phobius"/>
    </source>
</evidence>
<comment type="caution">
    <text evidence="2">The sequence shown here is derived from an EMBL/GenBank/DDBJ whole genome shotgun (WGS) entry which is preliminary data.</text>
</comment>
<protein>
    <submittedName>
        <fullName evidence="2">Uncharacterized protein</fullName>
    </submittedName>
</protein>
<evidence type="ECO:0000313" key="2">
    <source>
        <dbReference type="EMBL" id="GAG85959.1"/>
    </source>
</evidence>
<keyword evidence="1" id="KW-1133">Transmembrane helix</keyword>
<dbReference type="AlphaFoldDB" id="X1ASX2"/>
<keyword evidence="1" id="KW-0472">Membrane</keyword>
<proteinExistence type="predicted"/>
<dbReference type="EMBL" id="BART01015550">
    <property type="protein sequence ID" value="GAG85959.1"/>
    <property type="molecule type" value="Genomic_DNA"/>
</dbReference>
<sequence length="68" mass="7789">FSDAGYFAQVGGVFLGFGIAYVLEGEYVKYEPSKLDLKWKIINLLIGLVILCKRFINYKIDFLLLKSH</sequence>